<dbReference type="OrthoDB" id="663527at2"/>
<evidence type="ECO:0000313" key="2">
    <source>
        <dbReference type="Proteomes" id="UP000029554"/>
    </source>
</evidence>
<sequence>MKKIFLLLFIGFAFSGCEKDDICDPNTPTTPRLIIEFYDDANPTVLKNVVNLKANAEGETDTLNVFNGVSKIALPLKTGTTDLVTKYSFVLNSGGTTENKDFFEINYTGKNVYVSRACGYKNVFTLRDTNPIIDSDNTIPDGKWIKGINIETNAIENENETHVKIYF</sequence>
<protein>
    <recommendedName>
        <fullName evidence="3">Lipoprotein</fullName>
    </recommendedName>
</protein>
<dbReference type="Proteomes" id="UP000029554">
    <property type="component" value="Unassembled WGS sequence"/>
</dbReference>
<reference evidence="1 2" key="1">
    <citation type="submission" date="2014-09" db="EMBL/GenBank/DDBJ databases">
        <title>Whole Genome Shotgun of Flavobacterium aquatile LMG 4008.</title>
        <authorList>
            <person name="Gale A.N."/>
            <person name="Pipes S.E."/>
            <person name="Newman J.D."/>
        </authorList>
    </citation>
    <scope>NUCLEOTIDE SEQUENCE [LARGE SCALE GENOMIC DNA]</scope>
    <source>
        <strain evidence="1 2">LMG 4008</strain>
    </source>
</reference>
<dbReference type="Pfam" id="PF20050">
    <property type="entry name" value="DUF6452"/>
    <property type="match status" value="1"/>
</dbReference>
<comment type="caution">
    <text evidence="1">The sequence shown here is derived from an EMBL/GenBank/DDBJ whole genome shotgun (WGS) entry which is preliminary data.</text>
</comment>
<dbReference type="PROSITE" id="PS51257">
    <property type="entry name" value="PROKAR_LIPOPROTEIN"/>
    <property type="match status" value="1"/>
</dbReference>
<keyword evidence="2" id="KW-1185">Reference proteome</keyword>
<organism evidence="1 2">
    <name type="scientific">Flavobacterium aquatile LMG 4008 = ATCC 11947</name>
    <dbReference type="NCBI Taxonomy" id="1453498"/>
    <lineage>
        <taxon>Bacteria</taxon>
        <taxon>Pseudomonadati</taxon>
        <taxon>Bacteroidota</taxon>
        <taxon>Flavobacteriia</taxon>
        <taxon>Flavobacteriales</taxon>
        <taxon>Flavobacteriaceae</taxon>
        <taxon>Flavobacterium</taxon>
    </lineage>
</organism>
<dbReference type="InterPro" id="IPR045607">
    <property type="entry name" value="DUF6452"/>
</dbReference>
<dbReference type="RefSeq" id="WP_035126734.1">
    <property type="nucleotide sequence ID" value="NZ_JRHH01000003.1"/>
</dbReference>
<dbReference type="EMBL" id="JRHH01000003">
    <property type="protein sequence ID" value="KGD68369.1"/>
    <property type="molecule type" value="Genomic_DNA"/>
</dbReference>
<dbReference type="STRING" id="1453498.LG45_08770"/>
<evidence type="ECO:0008006" key="3">
    <source>
        <dbReference type="Google" id="ProtNLM"/>
    </source>
</evidence>
<accession>A0A095SVE2</accession>
<gene>
    <name evidence="1" type="ORF">LG45_08770</name>
</gene>
<dbReference type="AlphaFoldDB" id="A0A095SVE2"/>
<proteinExistence type="predicted"/>
<dbReference type="eggNOG" id="ENOG50331A0">
    <property type="taxonomic scope" value="Bacteria"/>
</dbReference>
<evidence type="ECO:0000313" key="1">
    <source>
        <dbReference type="EMBL" id="KGD68369.1"/>
    </source>
</evidence>
<name>A0A095SVE2_9FLAO</name>